<evidence type="ECO:0000313" key="2">
    <source>
        <dbReference type="Proteomes" id="UP000014585"/>
    </source>
</evidence>
<sequence length="43" mass="4795">MKNQADWQTSRRLAGMMKRFGELQIGGLSGRKQAEQTSGQKAN</sequence>
<comment type="caution">
    <text evidence="1">The sequence shown here is derived from an EMBL/GenBank/DDBJ whole genome shotgun (WGS) entry which is preliminary data.</text>
</comment>
<gene>
    <name evidence="1" type="ORF">HMPREF0201_03354</name>
</gene>
<dbReference type="EMBL" id="ATDT01000030">
    <property type="protein sequence ID" value="EPF15384.1"/>
    <property type="molecule type" value="Genomic_DNA"/>
</dbReference>
<evidence type="ECO:0000313" key="1">
    <source>
        <dbReference type="EMBL" id="EPF15384.1"/>
    </source>
</evidence>
<protein>
    <submittedName>
        <fullName evidence="1">Uncharacterized protein</fullName>
    </submittedName>
</protein>
<organism evidence="1 2">
    <name type="scientific">Cedecea davisae DSM 4568</name>
    <dbReference type="NCBI Taxonomy" id="566551"/>
    <lineage>
        <taxon>Bacteria</taxon>
        <taxon>Pseudomonadati</taxon>
        <taxon>Pseudomonadota</taxon>
        <taxon>Gammaproteobacteria</taxon>
        <taxon>Enterobacterales</taxon>
        <taxon>Enterobacteriaceae</taxon>
        <taxon>Cedecea</taxon>
    </lineage>
</organism>
<dbReference type="Proteomes" id="UP000014585">
    <property type="component" value="Unassembled WGS sequence"/>
</dbReference>
<name>S3JQ72_9ENTR</name>
<accession>S3JQ72</accession>
<proteinExistence type="predicted"/>
<reference evidence="1 2" key="1">
    <citation type="submission" date="2013-04" db="EMBL/GenBank/DDBJ databases">
        <authorList>
            <person name="Weinstock G."/>
            <person name="Sodergren E."/>
            <person name="Lobos E.A."/>
            <person name="Fulton L."/>
            <person name="Fulton R."/>
            <person name="Courtney L."/>
            <person name="Fronick C."/>
            <person name="O'Laughlin M."/>
            <person name="Godfrey J."/>
            <person name="Wilson R.M."/>
            <person name="Miner T."/>
            <person name="Farmer C."/>
            <person name="Delehaunty K."/>
            <person name="Cordes M."/>
            <person name="Minx P."/>
            <person name="Tomlinson C."/>
            <person name="Chen J."/>
            <person name="Wollam A."/>
            <person name="Pepin K.H."/>
            <person name="Palsikar V.B."/>
            <person name="Zhang X."/>
            <person name="Suruliraj S."/>
            <person name="Perna N.T."/>
            <person name="Plunkett G."/>
            <person name="Warren W."/>
            <person name="Mitreva M."/>
            <person name="Mardis E.R."/>
            <person name="Wilson R.K."/>
        </authorList>
    </citation>
    <scope>NUCLEOTIDE SEQUENCE [LARGE SCALE GENOMIC DNA]</scope>
    <source>
        <strain evidence="1 2">DSM 4568</strain>
    </source>
</reference>
<dbReference type="AlphaFoldDB" id="S3JQ72"/>
<dbReference type="HOGENOM" id="CLU_3231326_0_0_6"/>